<comment type="caution">
    <text evidence="2">The sequence shown here is derived from an EMBL/GenBank/DDBJ whole genome shotgun (WGS) entry which is preliminary data.</text>
</comment>
<gene>
    <name evidence="1" type="ORF">ENT99_05665</name>
    <name evidence="2" type="ORF">ENU64_01760</name>
</gene>
<organism evidence="2">
    <name type="scientific">Ignisphaera aggregans</name>
    <dbReference type="NCBI Taxonomy" id="334771"/>
    <lineage>
        <taxon>Archaea</taxon>
        <taxon>Thermoproteota</taxon>
        <taxon>Thermoprotei</taxon>
        <taxon>Desulfurococcales</taxon>
        <taxon>Desulfurococcaceae</taxon>
        <taxon>Ignisphaera</taxon>
    </lineage>
</organism>
<protein>
    <submittedName>
        <fullName evidence="2">Uncharacterized protein</fullName>
    </submittedName>
</protein>
<dbReference type="EMBL" id="DTAU01000109">
    <property type="protein sequence ID" value="HFQ79169.1"/>
    <property type="molecule type" value="Genomic_DNA"/>
</dbReference>
<accession>A0A7J3MX51</accession>
<dbReference type="EMBL" id="DTDH01000054">
    <property type="protein sequence ID" value="HGT98142.1"/>
    <property type="molecule type" value="Genomic_DNA"/>
</dbReference>
<dbReference type="AlphaFoldDB" id="A0A7J3MX51"/>
<evidence type="ECO:0000313" key="2">
    <source>
        <dbReference type="EMBL" id="HGT98142.1"/>
    </source>
</evidence>
<evidence type="ECO:0000313" key="1">
    <source>
        <dbReference type="EMBL" id="HFQ79169.1"/>
    </source>
</evidence>
<sequence>MNEEEAKGLIGDTTVTAYRRVHEVIASVLDRVVMLKALRSDDKVTFQKILQELLIELSRALVLVKYQQARKQLFHCLAMKLASLVRATSRILRKSLDELNKNAQNYDDIVENVVNTLIRARTLLDALTTLVYMYGKKHGKRE</sequence>
<proteinExistence type="predicted"/>
<name>A0A7J3MX51_9CREN</name>
<reference evidence="2" key="1">
    <citation type="journal article" date="2020" name="mSystems">
        <title>Genome- and Community-Level Interaction Insights into Carbon Utilization and Element Cycling Functions of Hydrothermarchaeota in Hydrothermal Sediment.</title>
        <authorList>
            <person name="Zhou Z."/>
            <person name="Liu Y."/>
            <person name="Xu W."/>
            <person name="Pan J."/>
            <person name="Luo Z.H."/>
            <person name="Li M."/>
        </authorList>
    </citation>
    <scope>NUCLEOTIDE SEQUENCE [LARGE SCALE GENOMIC DNA]</scope>
    <source>
        <strain evidence="1">SpSt-629</strain>
        <strain evidence="2">SpSt-688</strain>
    </source>
</reference>